<evidence type="ECO:0000313" key="7">
    <source>
        <dbReference type="EMBL" id="TFF75273.1"/>
    </source>
</evidence>
<dbReference type="GO" id="GO:0005886">
    <property type="term" value="C:plasma membrane"/>
    <property type="evidence" value="ECO:0007669"/>
    <property type="project" value="UniProtKB-SubCell"/>
</dbReference>
<feature type="transmembrane region" description="Helical" evidence="6">
    <location>
        <begin position="174"/>
        <end position="195"/>
    </location>
</feature>
<evidence type="ECO:0000256" key="4">
    <source>
        <dbReference type="ARBA" id="ARBA00022989"/>
    </source>
</evidence>
<feature type="transmembrane region" description="Helical" evidence="6">
    <location>
        <begin position="24"/>
        <end position="43"/>
    </location>
</feature>
<accession>A0A5F0KA40</accession>
<proteinExistence type="predicted"/>
<evidence type="ECO:0000256" key="1">
    <source>
        <dbReference type="ARBA" id="ARBA00004651"/>
    </source>
</evidence>
<sequence length="238" mass="25743">MQSFTIQRPPSCPMLSPPYRCRRSFMFTSLFLTLGLVHLVALASPGPDFALILRTSLHRPTALGAALGIALAILLHATLSLTGISLLIASQPWLFLMVKVVGALYLGWLGWGALKAAWQGSGDAVLQAGNERPGWRKGVKSGLATNLLNPKALLFFMGLLAAMVTPQVDGLTRGLLILELFLLSLVWFGALAWSLSTPRAQRLLGRIQRPLNLMTGLLFGAVSLSILMELQAQWVGFV</sequence>
<keyword evidence="5 6" id="KW-0472">Membrane</keyword>
<dbReference type="AlphaFoldDB" id="A0A5F0KA40"/>
<comment type="subcellular location">
    <subcellularLocation>
        <location evidence="1">Cell membrane</location>
        <topology evidence="1">Multi-pass membrane protein</topology>
    </subcellularLocation>
</comment>
<dbReference type="OrthoDB" id="581870at2"/>
<dbReference type="Pfam" id="PF01810">
    <property type="entry name" value="LysE"/>
    <property type="match status" value="1"/>
</dbReference>
<protein>
    <submittedName>
        <fullName evidence="8">LysE family translocator</fullName>
    </submittedName>
</protein>
<evidence type="ECO:0000256" key="6">
    <source>
        <dbReference type="SAM" id="Phobius"/>
    </source>
</evidence>
<keyword evidence="2" id="KW-1003">Cell membrane</keyword>
<dbReference type="GO" id="GO:0015171">
    <property type="term" value="F:amino acid transmembrane transporter activity"/>
    <property type="evidence" value="ECO:0007669"/>
    <property type="project" value="TreeGrafter"/>
</dbReference>
<feature type="transmembrane region" description="Helical" evidence="6">
    <location>
        <begin position="152"/>
        <end position="168"/>
    </location>
</feature>
<evidence type="ECO:0000313" key="8">
    <source>
        <dbReference type="EMBL" id="TFF79525.1"/>
    </source>
</evidence>
<evidence type="ECO:0000256" key="5">
    <source>
        <dbReference type="ARBA" id="ARBA00023136"/>
    </source>
</evidence>
<evidence type="ECO:0000313" key="10">
    <source>
        <dbReference type="Proteomes" id="UP000297914"/>
    </source>
</evidence>
<keyword evidence="3 6" id="KW-0812">Transmembrane</keyword>
<keyword evidence="4 6" id="KW-1133">Transmembrane helix</keyword>
<evidence type="ECO:0000256" key="2">
    <source>
        <dbReference type="ARBA" id="ARBA00022475"/>
    </source>
</evidence>
<dbReference type="Proteomes" id="UP000297720">
    <property type="component" value="Unassembled WGS sequence"/>
</dbReference>
<dbReference type="PANTHER" id="PTHR30086">
    <property type="entry name" value="ARGININE EXPORTER PROTEIN ARGO"/>
    <property type="match status" value="1"/>
</dbReference>
<keyword evidence="9" id="KW-1185">Reference proteome</keyword>
<dbReference type="EMBL" id="QORK01000023">
    <property type="protein sequence ID" value="TFF79525.1"/>
    <property type="molecule type" value="Genomic_DNA"/>
</dbReference>
<dbReference type="PANTHER" id="PTHR30086:SF17">
    <property type="entry name" value="LYSE FAMILY TRANSLOCATOR"/>
    <property type="match status" value="1"/>
</dbReference>
<feature type="transmembrane region" description="Helical" evidence="6">
    <location>
        <begin position="216"/>
        <end position="237"/>
    </location>
</feature>
<evidence type="ECO:0000313" key="9">
    <source>
        <dbReference type="Proteomes" id="UP000297720"/>
    </source>
</evidence>
<comment type="caution">
    <text evidence="8">The sequence shown here is derived from an EMBL/GenBank/DDBJ whole genome shotgun (WGS) entry which is preliminary data.</text>
</comment>
<organism evidence="8 10">
    <name type="scientific">Aeromonas taiwanensis</name>
    <dbReference type="NCBI Taxonomy" id="633417"/>
    <lineage>
        <taxon>Bacteria</taxon>
        <taxon>Pseudomonadati</taxon>
        <taxon>Pseudomonadota</taxon>
        <taxon>Gammaproteobacteria</taxon>
        <taxon>Aeromonadales</taxon>
        <taxon>Aeromonadaceae</taxon>
        <taxon>Aeromonas</taxon>
    </lineage>
</organism>
<name>A0A5F0KA40_9GAMM</name>
<feature type="transmembrane region" description="Helical" evidence="6">
    <location>
        <begin position="63"/>
        <end position="88"/>
    </location>
</feature>
<dbReference type="Proteomes" id="UP000297914">
    <property type="component" value="Unassembled WGS sequence"/>
</dbReference>
<evidence type="ECO:0000256" key="3">
    <source>
        <dbReference type="ARBA" id="ARBA00022692"/>
    </source>
</evidence>
<reference evidence="8 10" key="1">
    <citation type="submission" date="2018-06" db="EMBL/GenBank/DDBJ databases">
        <title>Occurrence of a novel blaKPC-2- and qnrS2- harbouring IncP6 plasmid from Aeromonas taiwanensis isolates recovered from the river sediments.</title>
        <authorList>
            <person name="Zheng B."/>
            <person name="Yu X."/>
            <person name="Xiao Y."/>
        </authorList>
    </citation>
    <scope>NUCLEOTIDE SEQUENCE [LARGE SCALE GENOMIC DNA]</scope>
    <source>
        <strain evidence="7 9">1713</strain>
        <strain evidence="8 10">198</strain>
    </source>
</reference>
<gene>
    <name evidence="7" type="ORF">DRM93_11825</name>
    <name evidence="8" type="ORF">DRM94_11825</name>
</gene>
<dbReference type="InterPro" id="IPR001123">
    <property type="entry name" value="LeuE-type"/>
</dbReference>
<dbReference type="EMBL" id="QORL01000023">
    <property type="protein sequence ID" value="TFF75273.1"/>
    <property type="molecule type" value="Genomic_DNA"/>
</dbReference>